<evidence type="ECO:0000256" key="1">
    <source>
        <dbReference type="ARBA" id="ARBA00006082"/>
    </source>
</evidence>
<dbReference type="SUPFAM" id="SSF54211">
    <property type="entry name" value="Ribosomal protein S5 domain 2-like"/>
    <property type="match status" value="1"/>
</dbReference>
<dbReference type="Gene3D" id="1.10.30.10">
    <property type="entry name" value="High mobility group box domain"/>
    <property type="match status" value="1"/>
</dbReference>
<feature type="compositionally biased region" description="Basic and acidic residues" evidence="3">
    <location>
        <begin position="431"/>
        <end position="443"/>
    </location>
</feature>
<dbReference type="SUPFAM" id="SSF55874">
    <property type="entry name" value="ATPase domain of HSP90 chaperone/DNA topoisomerase II/histidine kinase"/>
    <property type="match status" value="1"/>
</dbReference>
<dbReference type="GeneID" id="101850378"/>
<organism evidence="5 6">
    <name type="scientific">Aplysia californica</name>
    <name type="common">California sea hare</name>
    <dbReference type="NCBI Taxonomy" id="6500"/>
    <lineage>
        <taxon>Eukaryota</taxon>
        <taxon>Metazoa</taxon>
        <taxon>Spiralia</taxon>
        <taxon>Lophotrochozoa</taxon>
        <taxon>Mollusca</taxon>
        <taxon>Gastropoda</taxon>
        <taxon>Heterobranchia</taxon>
        <taxon>Euthyneura</taxon>
        <taxon>Tectipleura</taxon>
        <taxon>Aplysiida</taxon>
        <taxon>Aplysioidea</taxon>
        <taxon>Aplysiidae</taxon>
        <taxon>Aplysia</taxon>
    </lineage>
</organism>
<reference evidence="6" key="1">
    <citation type="submission" date="2025-08" db="UniProtKB">
        <authorList>
            <consortium name="RefSeq"/>
        </authorList>
    </citation>
    <scope>IDENTIFICATION</scope>
</reference>
<sequence>MAPPSKIEGLPPSAVRLIGSGQVITSVFSVVKELIENSVDAGATAIDIKLDNYGLDRIEIIDNGCGVKVEDVPFMAKRHYTSKITSTDDLLSLHSYGFRGEALASLCSVADVTITTKTKTDDLSYTYTIDKEGNVSDRKPSHLGQGTTVCARNLFATLPVRRQYYNSSQRRKDDVKRVEEVLIAYGIIKPQLRITLKHGKDLIWQKATMNDSKAVLQHVLGRQIVNSMLNITRELETPKVSLTVFIPKAGTDVKAMSRSSSDRTFLVVNNRPVHVKEFVKVLRQYYDNCHACESVRHPICYVSVTLPTQEVDVNVDPNKTTVFLQNMHEVRNLLEEILLEVYGPLENVPSWHYAESAPPAGKQTRADEEDGSRSHNVKRQPCGLLKADSRKSSQDQTDIQHRNYSVARGENSSPCIVDDNKEDDLSNGMSHKRESLDSDLNHNRQESLTCAEKTNTSVEASNRAGQQSDSVEAAASVNMTSENEILLDDFDSEAFFKDLLSEEVEGTGVNDSSKTDATNATSCSLSNMNENLAGSSNSSVPSETACGVLTLNTQVDPAGGENLAPSEGSAKEATVVSADSWSRGQGLGHCDGTPVQPVRLLCPTSRQVPGKRPLSPSAEPSPGPSKSAKLHILPPNQMTLHDVVGSSGDGGGTSPVTPFTHYCKEQRMLKFDLFSSQSEEEVTQTLKAAWMKLSNDDRVKYRDDHWQDVQRRRKEMEAKSKQTSNSKKAQVNVRDEVADLASQSQAKKTKKVLKNRLYNAEKLISFSLKQVKDITESHNQEGDRANFPDPRVIGSLQTCDVWAVVLSSQLSLVNAQRLSEMLLYKKLTNEHKLQATPCTVPVSLDARNVGEDLWPTLEELAQKNHAGENIFHITDERVTANGFDVKCCTDANGKLEAELAGVCDLIPTYNISDFSEVLRNISKQPSAPLGQMRPLKVQYYLQGEAVRMVLQLKASMSATDLENSLCDLNPCAADVQCIHHRPVFHSLFDLSTL</sequence>
<dbReference type="Gene3D" id="3.30.230.10">
    <property type="match status" value="1"/>
</dbReference>
<dbReference type="CDD" id="cd00782">
    <property type="entry name" value="MutL_Trans"/>
    <property type="match status" value="1"/>
</dbReference>
<feature type="compositionally biased region" description="Basic and acidic residues" evidence="3">
    <location>
        <begin position="710"/>
        <end position="720"/>
    </location>
</feature>
<dbReference type="Pfam" id="PF01119">
    <property type="entry name" value="DNA_mis_repair"/>
    <property type="match status" value="1"/>
</dbReference>
<evidence type="ECO:0000256" key="2">
    <source>
        <dbReference type="ARBA" id="ARBA00022763"/>
    </source>
</evidence>
<dbReference type="Proteomes" id="UP000694888">
    <property type="component" value="Unplaced"/>
</dbReference>
<dbReference type="PANTHER" id="PTHR10073:SF54">
    <property type="entry name" value="PMS1 PROTEIN HOMOLOG 1"/>
    <property type="match status" value="1"/>
</dbReference>
<comment type="similarity">
    <text evidence="1">Belongs to the DNA mismatch repair MutL/HexB family.</text>
</comment>
<evidence type="ECO:0000313" key="6">
    <source>
        <dbReference type="RefSeq" id="XP_005089471.1"/>
    </source>
</evidence>
<dbReference type="PROSITE" id="PS00058">
    <property type="entry name" value="DNA_MISMATCH_REPAIR_1"/>
    <property type="match status" value="1"/>
</dbReference>
<evidence type="ECO:0000259" key="4">
    <source>
        <dbReference type="SMART" id="SM01340"/>
    </source>
</evidence>
<accession>A0ABM0JAW0</accession>
<evidence type="ECO:0000313" key="5">
    <source>
        <dbReference type="Proteomes" id="UP000694888"/>
    </source>
</evidence>
<keyword evidence="5" id="KW-1185">Reference proteome</keyword>
<evidence type="ECO:0000256" key="3">
    <source>
        <dbReference type="SAM" id="MobiDB-lite"/>
    </source>
</evidence>
<dbReference type="InterPro" id="IPR002099">
    <property type="entry name" value="MutL/Mlh/PMS"/>
</dbReference>
<dbReference type="SUPFAM" id="SSF47095">
    <property type="entry name" value="HMG-box"/>
    <property type="match status" value="1"/>
</dbReference>
<dbReference type="InterPro" id="IPR013507">
    <property type="entry name" value="DNA_mismatch_S5_2-like"/>
</dbReference>
<feature type="region of interest" description="Disordered" evidence="3">
    <location>
        <begin position="353"/>
        <end position="443"/>
    </location>
</feature>
<dbReference type="InterPro" id="IPR014721">
    <property type="entry name" value="Ribsml_uS5_D2-typ_fold_subgr"/>
</dbReference>
<dbReference type="SMART" id="SM01340">
    <property type="entry name" value="DNA_mis_repair"/>
    <property type="match status" value="1"/>
</dbReference>
<keyword evidence="2" id="KW-0227">DNA damage</keyword>
<feature type="domain" description="DNA mismatch repair protein S5" evidence="4">
    <location>
        <begin position="216"/>
        <end position="343"/>
    </location>
</feature>
<dbReference type="PANTHER" id="PTHR10073">
    <property type="entry name" value="DNA MISMATCH REPAIR PROTEIN MLH, PMS, MUTL"/>
    <property type="match status" value="1"/>
</dbReference>
<dbReference type="InterPro" id="IPR038973">
    <property type="entry name" value="MutL/Mlh/Pms-like"/>
</dbReference>
<dbReference type="NCBIfam" id="TIGR00585">
    <property type="entry name" value="mutl"/>
    <property type="match status" value="1"/>
</dbReference>
<dbReference type="InterPro" id="IPR036890">
    <property type="entry name" value="HATPase_C_sf"/>
</dbReference>
<dbReference type="RefSeq" id="XP_005089471.1">
    <property type="nucleotide sequence ID" value="XM_005089414.3"/>
</dbReference>
<name>A0ABM0JAW0_APLCA</name>
<dbReference type="Pfam" id="PF13589">
    <property type="entry name" value="HATPase_c_3"/>
    <property type="match status" value="1"/>
</dbReference>
<feature type="region of interest" description="Disordered" evidence="3">
    <location>
        <begin position="450"/>
        <end position="469"/>
    </location>
</feature>
<dbReference type="Gene3D" id="3.30.565.10">
    <property type="entry name" value="Histidine kinase-like ATPase, C-terminal domain"/>
    <property type="match status" value="1"/>
</dbReference>
<dbReference type="InterPro" id="IPR020568">
    <property type="entry name" value="Ribosomal_Su5_D2-typ_SF"/>
</dbReference>
<dbReference type="CDD" id="cd16926">
    <property type="entry name" value="HATPase_MutL-MLH-PMS-like"/>
    <property type="match status" value="1"/>
</dbReference>
<dbReference type="InterPro" id="IPR036910">
    <property type="entry name" value="HMG_box_dom_sf"/>
</dbReference>
<proteinExistence type="inferred from homology"/>
<protein>
    <submittedName>
        <fullName evidence="6">PMS1 protein homolog 1</fullName>
    </submittedName>
</protein>
<feature type="compositionally biased region" description="Basic and acidic residues" evidence="3">
    <location>
        <begin position="387"/>
        <end position="401"/>
    </location>
</feature>
<feature type="region of interest" description="Disordered" evidence="3">
    <location>
        <begin position="710"/>
        <end position="731"/>
    </location>
</feature>
<gene>
    <name evidence="6" type="primary">LOC101850378</name>
</gene>
<feature type="region of interest" description="Disordered" evidence="3">
    <location>
        <begin position="605"/>
        <end position="628"/>
    </location>
</feature>
<dbReference type="InterPro" id="IPR014762">
    <property type="entry name" value="DNA_mismatch_repair_CS"/>
</dbReference>